<dbReference type="Proteomes" id="UP000030428">
    <property type="component" value="Unassembled WGS sequence"/>
</dbReference>
<protein>
    <recommendedName>
        <fullName evidence="4">Nitrate reductase molybdenum cofactor assembly chaperone</fullName>
    </recommendedName>
</protein>
<dbReference type="GO" id="GO:0016530">
    <property type="term" value="F:metallochaperone activity"/>
    <property type="evidence" value="ECO:0007669"/>
    <property type="project" value="TreeGrafter"/>
</dbReference>
<sequence length="171" mass="19671">MKDSLPLYRCFSELLDYPTQNLVEQTRTCINLLKRDYPQAAEKMASFLKFAESTPLGSLEQIYTGTFDINPACHIFAGHILFGESFKRGAFMAQLEEEYQKREFDTKNELSDHIPVLFNFLCTLEPNETLAKELISECLIPVFQKMNDNFEENSSNPYVPVLRSALIVLQN</sequence>
<name>A0A0A6PN16_9GAMM</name>
<dbReference type="InterPro" id="IPR003765">
    <property type="entry name" value="NO3_reductase_chaperone_NarJ"/>
</dbReference>
<dbReference type="GO" id="GO:0051082">
    <property type="term" value="F:unfolded protein binding"/>
    <property type="evidence" value="ECO:0007669"/>
    <property type="project" value="InterPro"/>
</dbReference>
<evidence type="ECO:0000256" key="1">
    <source>
        <dbReference type="ARBA" id="ARBA00023063"/>
    </source>
</evidence>
<organism evidence="2 3">
    <name type="scientific">Candidatus Thiomargarita nelsonii</name>
    <dbReference type="NCBI Taxonomy" id="1003181"/>
    <lineage>
        <taxon>Bacteria</taxon>
        <taxon>Pseudomonadati</taxon>
        <taxon>Pseudomonadota</taxon>
        <taxon>Gammaproteobacteria</taxon>
        <taxon>Thiotrichales</taxon>
        <taxon>Thiotrichaceae</taxon>
        <taxon>Thiomargarita</taxon>
    </lineage>
</organism>
<dbReference type="AlphaFoldDB" id="A0A0A6PN16"/>
<dbReference type="GO" id="GO:0042128">
    <property type="term" value="P:nitrate assimilation"/>
    <property type="evidence" value="ECO:0007669"/>
    <property type="project" value="UniProtKB-KW"/>
</dbReference>
<dbReference type="Gene3D" id="1.10.3480.10">
    <property type="entry name" value="TorD-like"/>
    <property type="match status" value="1"/>
</dbReference>
<evidence type="ECO:0000313" key="3">
    <source>
        <dbReference type="Proteomes" id="UP000030428"/>
    </source>
</evidence>
<dbReference type="NCBIfam" id="TIGR00684">
    <property type="entry name" value="narJ"/>
    <property type="match status" value="1"/>
</dbReference>
<dbReference type="Pfam" id="PF02613">
    <property type="entry name" value="Nitrate_red_del"/>
    <property type="match status" value="1"/>
</dbReference>
<gene>
    <name evidence="2" type="ORF">PN36_08330</name>
</gene>
<dbReference type="SUPFAM" id="SSF89155">
    <property type="entry name" value="TorD-like"/>
    <property type="match status" value="1"/>
</dbReference>
<comment type="caution">
    <text evidence="2">The sequence shown here is derived from an EMBL/GenBank/DDBJ whole genome shotgun (WGS) entry which is preliminary data.</text>
</comment>
<dbReference type="InterPro" id="IPR036411">
    <property type="entry name" value="TorD-like_sf"/>
</dbReference>
<keyword evidence="3" id="KW-1185">Reference proteome</keyword>
<evidence type="ECO:0008006" key="4">
    <source>
        <dbReference type="Google" id="ProtNLM"/>
    </source>
</evidence>
<reference evidence="2 3" key="1">
    <citation type="journal article" date="2016" name="Front. Microbiol.">
        <title>Single-Cell (Meta-)Genomics of a Dimorphic Candidatus Thiomargarita nelsonii Reveals Genomic Plasticity.</title>
        <authorList>
            <person name="Flood B.E."/>
            <person name="Fliss P."/>
            <person name="Jones D.S."/>
            <person name="Dick G.J."/>
            <person name="Jain S."/>
            <person name="Kaster A.K."/>
            <person name="Winkel M."/>
            <person name="Mussmann M."/>
            <person name="Bailey J."/>
        </authorList>
    </citation>
    <scope>NUCLEOTIDE SEQUENCE [LARGE SCALE GENOMIC DNA]</scope>
    <source>
        <strain evidence="2">Hydrate Ridge</strain>
    </source>
</reference>
<proteinExistence type="predicted"/>
<keyword evidence="1" id="KW-0534">Nitrate assimilation</keyword>
<evidence type="ECO:0000313" key="2">
    <source>
        <dbReference type="EMBL" id="KHD06570.1"/>
    </source>
</evidence>
<dbReference type="PANTHER" id="PTHR43680:SF2">
    <property type="entry name" value="NITRATE REDUCTASE MOLYBDENUM COFACTOR ASSEMBLY CHAPERONE NARJ"/>
    <property type="match status" value="1"/>
</dbReference>
<accession>A0A0A6PN16</accession>
<dbReference type="PANTHER" id="PTHR43680">
    <property type="entry name" value="NITRATE REDUCTASE MOLYBDENUM COFACTOR ASSEMBLY CHAPERONE"/>
    <property type="match status" value="1"/>
</dbReference>
<dbReference type="EMBL" id="JSZA02000024">
    <property type="protein sequence ID" value="KHD06570.1"/>
    <property type="molecule type" value="Genomic_DNA"/>
</dbReference>
<dbReference type="GO" id="GO:0051131">
    <property type="term" value="P:chaperone-mediated protein complex assembly"/>
    <property type="evidence" value="ECO:0007669"/>
    <property type="project" value="InterPro"/>
</dbReference>
<dbReference type="InterPro" id="IPR020945">
    <property type="entry name" value="DMSO/NO3_reduct_chaperone"/>
</dbReference>